<name>A0A2S7X7U1_9GAMM</name>
<gene>
    <name evidence="2" type="ORF">BTO23_15075</name>
    <name evidence="1" type="ORF">GCM10007855_41650</name>
</gene>
<proteinExistence type="predicted"/>
<dbReference type="RefSeq" id="WP_105063913.1">
    <property type="nucleotide sequence ID" value="NZ_BSOU01000041.1"/>
</dbReference>
<evidence type="ECO:0000313" key="4">
    <source>
        <dbReference type="Proteomes" id="UP001156660"/>
    </source>
</evidence>
<reference evidence="1" key="1">
    <citation type="journal article" date="2014" name="Int. J. Syst. Evol. Microbiol.">
        <title>Complete genome of a new Firmicutes species belonging to the dominant human colonic microbiota ('Ruminococcus bicirculans') reveals two chromosomes and a selective capacity to utilize plant glucans.</title>
        <authorList>
            <consortium name="NISC Comparative Sequencing Program"/>
            <person name="Wegmann U."/>
            <person name="Louis P."/>
            <person name="Goesmann A."/>
            <person name="Henrissat B."/>
            <person name="Duncan S.H."/>
            <person name="Flint H.J."/>
        </authorList>
    </citation>
    <scope>NUCLEOTIDE SEQUENCE</scope>
    <source>
        <strain evidence="1">NBRC 105001</strain>
    </source>
</reference>
<comment type="caution">
    <text evidence="2">The sequence shown here is derived from an EMBL/GenBank/DDBJ whole genome shotgun (WGS) entry which is preliminary data.</text>
</comment>
<reference evidence="4" key="3">
    <citation type="journal article" date="2019" name="Int. J. Syst. Evol. Microbiol.">
        <title>The Global Catalogue of Microorganisms (GCM) 10K type strain sequencing project: providing services to taxonomists for standard genome sequencing and annotation.</title>
        <authorList>
            <consortium name="The Broad Institute Genomics Platform"/>
            <consortium name="The Broad Institute Genome Sequencing Center for Infectious Disease"/>
            <person name="Wu L."/>
            <person name="Ma J."/>
        </authorList>
    </citation>
    <scope>NUCLEOTIDE SEQUENCE [LARGE SCALE GENOMIC DNA]</scope>
    <source>
        <strain evidence="4">NBRC 105001</strain>
    </source>
</reference>
<reference evidence="1" key="4">
    <citation type="submission" date="2023-01" db="EMBL/GenBank/DDBJ databases">
        <title>Draft genome sequence of Aliivibrio sifiae strain NBRC 105001.</title>
        <authorList>
            <person name="Sun Q."/>
            <person name="Mori K."/>
        </authorList>
    </citation>
    <scope>NUCLEOTIDE SEQUENCE</scope>
    <source>
        <strain evidence="1">NBRC 105001</strain>
    </source>
</reference>
<evidence type="ECO:0000313" key="2">
    <source>
        <dbReference type="EMBL" id="PQJ87433.1"/>
    </source>
</evidence>
<evidence type="ECO:0000313" key="1">
    <source>
        <dbReference type="EMBL" id="GLR77290.1"/>
    </source>
</evidence>
<sequence>MAIKITADNSSISVKTFAIAPESAELDIQLLNGTIVHAETMLEISSVDSIHKTLGLPKDSISNDQLVALIEKVLEQDKAVDKNSILKWANSSAIFATLAGSEPLVLVVSAIVGLASVGSKGIGKLKSLIQR</sequence>
<dbReference type="EMBL" id="MSCP01000002">
    <property type="protein sequence ID" value="PQJ87433.1"/>
    <property type="molecule type" value="Genomic_DNA"/>
</dbReference>
<dbReference type="OrthoDB" id="9933723at2"/>
<dbReference type="Proteomes" id="UP000239273">
    <property type="component" value="Unassembled WGS sequence"/>
</dbReference>
<accession>A0A2S7X7U1</accession>
<dbReference type="Proteomes" id="UP001156660">
    <property type="component" value="Unassembled WGS sequence"/>
</dbReference>
<dbReference type="AlphaFoldDB" id="A0A2S7X7U1"/>
<reference evidence="2 3" key="2">
    <citation type="submission" date="2016-12" db="EMBL/GenBank/DDBJ databases">
        <title>Diversity of luminous bacteria.</title>
        <authorList>
            <person name="Yoshizawa S."/>
            <person name="Kogure K."/>
        </authorList>
    </citation>
    <scope>NUCLEOTIDE SEQUENCE [LARGE SCALE GENOMIC DNA]</scope>
    <source>
        <strain evidence="2 3">NBRC 105001</strain>
    </source>
</reference>
<keyword evidence="4" id="KW-1185">Reference proteome</keyword>
<evidence type="ECO:0000313" key="3">
    <source>
        <dbReference type="Proteomes" id="UP000239273"/>
    </source>
</evidence>
<dbReference type="EMBL" id="BSOU01000041">
    <property type="protein sequence ID" value="GLR77290.1"/>
    <property type="molecule type" value="Genomic_DNA"/>
</dbReference>
<protein>
    <submittedName>
        <fullName evidence="2">Uncharacterized protein</fullName>
    </submittedName>
</protein>
<organism evidence="2 3">
    <name type="scientific">Aliivibrio sifiae</name>
    <dbReference type="NCBI Taxonomy" id="566293"/>
    <lineage>
        <taxon>Bacteria</taxon>
        <taxon>Pseudomonadati</taxon>
        <taxon>Pseudomonadota</taxon>
        <taxon>Gammaproteobacteria</taxon>
        <taxon>Vibrionales</taxon>
        <taxon>Vibrionaceae</taxon>
        <taxon>Aliivibrio</taxon>
    </lineage>
</organism>